<sequence>MAGRTRPSMFWTGKPQQNTYVKRYDMWCDTKHNIEIASKIGKLQYWANSVWVTPDKRTKKNAVNLTVALNTFASEKADAWLVALAAHSQ</sequence>
<protein>
    <submittedName>
        <fullName evidence="1">Uncharacterized protein</fullName>
    </submittedName>
</protein>
<accession>A0A1H2DNV6</accession>
<evidence type="ECO:0000313" key="1">
    <source>
        <dbReference type="EMBL" id="SDT84570.1"/>
    </source>
</evidence>
<dbReference type="EMBL" id="FNLN01000002">
    <property type="protein sequence ID" value="SDT84570.1"/>
    <property type="molecule type" value="Genomic_DNA"/>
</dbReference>
<gene>
    <name evidence="1" type="ORF">SAMN05216406_10218</name>
</gene>
<proteinExistence type="predicted"/>
<keyword evidence="2" id="KW-1185">Reference proteome</keyword>
<name>A0A1H2DNV6_9PROT</name>
<organism evidence="1 2">
    <name type="scientific">Nitrosomonas ureae</name>
    <dbReference type="NCBI Taxonomy" id="44577"/>
    <lineage>
        <taxon>Bacteria</taxon>
        <taxon>Pseudomonadati</taxon>
        <taxon>Pseudomonadota</taxon>
        <taxon>Betaproteobacteria</taxon>
        <taxon>Nitrosomonadales</taxon>
        <taxon>Nitrosomonadaceae</taxon>
        <taxon>Nitrosomonas</taxon>
    </lineage>
</organism>
<dbReference type="Proteomes" id="UP000182882">
    <property type="component" value="Unassembled WGS sequence"/>
</dbReference>
<reference evidence="2" key="1">
    <citation type="submission" date="2016-10" db="EMBL/GenBank/DDBJ databases">
        <authorList>
            <person name="Varghese N."/>
            <person name="Submissions S."/>
        </authorList>
    </citation>
    <scope>NUCLEOTIDE SEQUENCE [LARGE SCALE GENOMIC DNA]</scope>
    <source>
        <strain evidence="2">Nm10</strain>
    </source>
</reference>
<dbReference type="RefSeq" id="WP_143023435.1">
    <property type="nucleotide sequence ID" value="NZ_CP013341.1"/>
</dbReference>
<dbReference type="AlphaFoldDB" id="A0A1H2DNV6"/>
<evidence type="ECO:0000313" key="2">
    <source>
        <dbReference type="Proteomes" id="UP000182882"/>
    </source>
</evidence>